<feature type="compositionally biased region" description="Basic residues" evidence="1">
    <location>
        <begin position="390"/>
        <end position="404"/>
    </location>
</feature>
<feature type="compositionally biased region" description="Basic and acidic residues" evidence="1">
    <location>
        <begin position="208"/>
        <end position="221"/>
    </location>
</feature>
<feature type="compositionally biased region" description="Basic residues" evidence="1">
    <location>
        <begin position="456"/>
        <end position="465"/>
    </location>
</feature>
<feature type="region of interest" description="Disordered" evidence="1">
    <location>
        <begin position="186"/>
        <end position="472"/>
    </location>
</feature>
<sequence>MVRAAQKGEGASSPEVAQVAASIKKKDAKDFASTKHKGLPMKKEEFINEEDYDRMKDRRMERGGVGGNNRYDRPPAKKLSNAELGIKPGKTQLQKDSEKKHGKGASALDIVKAQIRAKHGDKAIMDTKKKANEGYAPGDVDQKVGAVTAIPKKEQDDARARILAKTKAKREARLKEAAMVNEMPYQVYGSPDGKKEKKIGKPVKSRKYAADRASELEDTHKKTGGKYRSAYTEETINERGDFWHPDPEKDRKLGGPGANQRAREDRAAASKPKEDPKKLRPGESYMDYAKRQKSSKMKREAVEGKSFKEFLEEGNRTGRMMQKSKSQVTGHISADRGDDEKKNREGRKTLEKDLKKHGIGHKKGVGEYKYGSGETGREVSYQTSKPDKMSKRRFGKVMRRLGRKHGQESVITKDKEKSAKLHYTEKGSKAKSDSIGKSKAGKHPEGYGETSGTKVRGGKLPKKTNKGAYHYG</sequence>
<feature type="compositionally biased region" description="Basic and acidic residues" evidence="1">
    <location>
        <begin position="53"/>
        <end position="62"/>
    </location>
</feature>
<dbReference type="KEGG" id="vg:30310052"/>
<evidence type="ECO:0000313" key="3">
    <source>
        <dbReference type="Proteomes" id="UP000204364"/>
    </source>
</evidence>
<dbReference type="InterPro" id="IPR057548">
    <property type="entry name" value="S-AdoMet_lyase-like"/>
</dbReference>
<feature type="compositionally biased region" description="Basic residues" evidence="1">
    <location>
        <begin position="196"/>
        <end position="207"/>
    </location>
</feature>
<reference evidence="2 3" key="1">
    <citation type="journal article" date="2016" name="Virology">
        <title>The genomic content and context of auxiliary metabolic genes in marine cyanomyoviruses.</title>
        <authorList>
            <person name="Crummett L.T."/>
            <person name="Puxty R.J."/>
            <person name="Weihe C."/>
            <person name="Marston M.F."/>
            <person name="Martiny J.B."/>
        </authorList>
    </citation>
    <scope>NUCLEOTIDE SEQUENCE [LARGE SCALE GENOMIC DNA]</scope>
    <source>
        <strain evidence="2">0810PA09</strain>
    </source>
</reference>
<feature type="compositionally biased region" description="Basic and acidic residues" evidence="1">
    <location>
        <begin position="261"/>
        <end position="281"/>
    </location>
</feature>
<feature type="compositionally biased region" description="Basic and acidic residues" evidence="1">
    <location>
        <begin position="24"/>
        <end position="33"/>
    </location>
</feature>
<proteinExistence type="predicted"/>
<dbReference type="RefSeq" id="YP_009325088.1">
    <property type="nucleotide sequence ID" value="NC_031944.1"/>
</dbReference>
<feature type="compositionally biased region" description="Basic and acidic residues" evidence="1">
    <location>
        <begin position="405"/>
        <end position="446"/>
    </location>
</feature>
<dbReference type="Proteomes" id="UP000204364">
    <property type="component" value="Segment"/>
</dbReference>
<evidence type="ECO:0000313" key="2">
    <source>
        <dbReference type="EMBL" id="AOV61572.1"/>
    </source>
</evidence>
<feature type="compositionally biased region" description="Basic and acidic residues" evidence="1">
    <location>
        <begin position="297"/>
        <end position="316"/>
    </location>
</feature>
<dbReference type="GeneID" id="30310052"/>
<organism evidence="2 3">
    <name type="scientific">Synechococcus phage S-WAM1</name>
    <dbReference type="NCBI Taxonomy" id="1815521"/>
    <lineage>
        <taxon>Viruses</taxon>
        <taxon>Duplodnaviria</taxon>
        <taxon>Heunggongvirae</taxon>
        <taxon>Uroviricota</taxon>
        <taxon>Caudoviricetes</taxon>
        <taxon>Pantevenvirales</taxon>
        <taxon>Kyanoviridae</taxon>
        <taxon>Sokavirus</taxon>
        <taxon>Sokavirus swam1</taxon>
    </lineage>
</organism>
<keyword evidence="3" id="KW-1185">Reference proteome</keyword>
<dbReference type="OrthoDB" id="11315at10239"/>
<feature type="region of interest" description="Disordered" evidence="1">
    <location>
        <begin position="1"/>
        <end position="107"/>
    </location>
</feature>
<feature type="compositionally biased region" description="Basic and acidic residues" evidence="1">
    <location>
        <begin position="236"/>
        <end position="253"/>
    </location>
</feature>
<protein>
    <submittedName>
        <fullName evidence="2">Uncharacterized protein</fullName>
    </submittedName>
</protein>
<gene>
    <name evidence="2" type="ORF">P090810_099</name>
</gene>
<dbReference type="Pfam" id="PF23780">
    <property type="entry name" value="S-AdoMet_lyase"/>
    <property type="match status" value="1"/>
</dbReference>
<evidence type="ECO:0000256" key="1">
    <source>
        <dbReference type="SAM" id="MobiDB-lite"/>
    </source>
</evidence>
<accession>A0A1D8KSE5</accession>
<name>A0A1D8KSE5_9CAUD</name>
<feature type="compositionally biased region" description="Basic and acidic residues" evidence="1">
    <location>
        <begin position="333"/>
        <end position="356"/>
    </location>
</feature>
<dbReference type="EMBL" id="KU686210">
    <property type="protein sequence ID" value="AOV61572.1"/>
    <property type="molecule type" value="Genomic_DNA"/>
</dbReference>